<keyword evidence="1" id="KW-0472">Membrane</keyword>
<name>A0A1H7UHY5_9RHOB</name>
<feature type="transmembrane region" description="Helical" evidence="1">
    <location>
        <begin position="154"/>
        <end position="175"/>
    </location>
</feature>
<dbReference type="STRING" id="1287727.SAMN05443999_11098"/>
<keyword evidence="3" id="KW-1185">Reference proteome</keyword>
<protein>
    <recommendedName>
        <fullName evidence="4">Aspartate carbamoyltransferase catalytic subunit</fullName>
    </recommendedName>
</protein>
<accession>A0A1H7UHY5</accession>
<organism evidence="2 3">
    <name type="scientific">Roseovarius azorensis</name>
    <dbReference type="NCBI Taxonomy" id="1287727"/>
    <lineage>
        <taxon>Bacteria</taxon>
        <taxon>Pseudomonadati</taxon>
        <taxon>Pseudomonadota</taxon>
        <taxon>Alphaproteobacteria</taxon>
        <taxon>Rhodobacterales</taxon>
        <taxon>Roseobacteraceae</taxon>
        <taxon>Roseovarius</taxon>
    </lineage>
</organism>
<dbReference type="Proteomes" id="UP000199582">
    <property type="component" value="Unassembled WGS sequence"/>
</dbReference>
<evidence type="ECO:0000313" key="2">
    <source>
        <dbReference type="EMBL" id="SEL96653.1"/>
    </source>
</evidence>
<keyword evidence="1" id="KW-1133">Transmembrane helix</keyword>
<dbReference type="AlphaFoldDB" id="A0A1H7UHY5"/>
<reference evidence="2 3" key="1">
    <citation type="submission" date="2016-10" db="EMBL/GenBank/DDBJ databases">
        <authorList>
            <person name="de Groot N.N."/>
        </authorList>
    </citation>
    <scope>NUCLEOTIDE SEQUENCE [LARGE SCALE GENOMIC DNA]</scope>
    <source>
        <strain evidence="2 3">DSM 100674</strain>
    </source>
</reference>
<evidence type="ECO:0008006" key="4">
    <source>
        <dbReference type="Google" id="ProtNLM"/>
    </source>
</evidence>
<evidence type="ECO:0000313" key="3">
    <source>
        <dbReference type="Proteomes" id="UP000199582"/>
    </source>
</evidence>
<sequence length="177" mass="18406">MSMVLNIPAQEAHVVRVFAVIENPDAPLADEAVLAALGAGGALRTEEIELFDLGDLQDLPLADYLAEGHGIGAADLEPMRGQLNGLTGRVLILPSRAFAGRATEMRVEAALRLVGRFAEEVAPVRFAPMPGGGAEGGLVAGAGKRAGRQRAARWLAFGFFAIMAAVLALVIGLAVKL</sequence>
<dbReference type="OrthoDB" id="7875742at2"/>
<dbReference type="EMBL" id="FOAG01000010">
    <property type="protein sequence ID" value="SEL96653.1"/>
    <property type="molecule type" value="Genomic_DNA"/>
</dbReference>
<keyword evidence="1" id="KW-0812">Transmembrane</keyword>
<proteinExistence type="predicted"/>
<dbReference type="RefSeq" id="WP_093038454.1">
    <property type="nucleotide sequence ID" value="NZ_FOAG01000010.1"/>
</dbReference>
<evidence type="ECO:0000256" key="1">
    <source>
        <dbReference type="SAM" id="Phobius"/>
    </source>
</evidence>
<gene>
    <name evidence="2" type="ORF">SAMN05443999_11098</name>
</gene>